<evidence type="ECO:0000313" key="2">
    <source>
        <dbReference type="Proteomes" id="UP000073923"/>
    </source>
</evidence>
<reference evidence="1 2" key="1">
    <citation type="journal article" date="2016" name="Front. Microbiol.">
        <title>Genomic Resource of Rice Seed Associated Bacteria.</title>
        <authorList>
            <person name="Midha S."/>
            <person name="Bansal K."/>
            <person name="Sharma S."/>
            <person name="Kumar N."/>
            <person name="Patil P.P."/>
            <person name="Chaudhry V."/>
            <person name="Patil P.B."/>
        </authorList>
    </citation>
    <scope>NUCLEOTIDE SEQUENCE [LARGE SCALE GENOMIC DNA]</scope>
    <source>
        <strain evidence="1 2">NS355</strain>
    </source>
</reference>
<name>A0A147IWS0_9SPHN</name>
<dbReference type="Proteomes" id="UP000073923">
    <property type="component" value="Unassembled WGS sequence"/>
</dbReference>
<sequence length="103" mass="11396">MFKFSDRGGRTRPLAERFTEIRAEVAAGQVIDTGVERVRDEAKSVSNTRSDVSDTSVQGLPNCLGCRPHLGHLIDGANTKLPALSRGRQRLVDIRHRGWIDSL</sequence>
<dbReference type="AlphaFoldDB" id="A0A147IWS0"/>
<protein>
    <submittedName>
        <fullName evidence="1">Uncharacterized protein</fullName>
    </submittedName>
</protein>
<dbReference type="EMBL" id="LDTF01000017">
    <property type="protein sequence ID" value="KTW00168.1"/>
    <property type="molecule type" value="Genomic_DNA"/>
</dbReference>
<accession>A0A147IWS0</accession>
<proteinExistence type="predicted"/>
<gene>
    <name evidence="1" type="ORF">NS355_05080</name>
</gene>
<evidence type="ECO:0000313" key="1">
    <source>
        <dbReference type="EMBL" id="KTW00168.1"/>
    </source>
</evidence>
<comment type="caution">
    <text evidence="1">The sequence shown here is derived from an EMBL/GenBank/DDBJ whole genome shotgun (WGS) entry which is preliminary data.</text>
</comment>
<organism evidence="1 2">
    <name type="scientific">Sphingomonas yabuuchiae</name>
    <dbReference type="NCBI Taxonomy" id="172044"/>
    <lineage>
        <taxon>Bacteria</taxon>
        <taxon>Pseudomonadati</taxon>
        <taxon>Pseudomonadota</taxon>
        <taxon>Alphaproteobacteria</taxon>
        <taxon>Sphingomonadales</taxon>
        <taxon>Sphingomonadaceae</taxon>
        <taxon>Sphingomonas</taxon>
    </lineage>
</organism>